<comment type="caution">
    <text evidence="3">The sequence shown here is derived from an EMBL/GenBank/DDBJ whole genome shotgun (WGS) entry which is preliminary data.</text>
</comment>
<proteinExistence type="predicted"/>
<evidence type="ECO:0000256" key="1">
    <source>
        <dbReference type="SAM" id="MobiDB-lite"/>
    </source>
</evidence>
<evidence type="ECO:0000313" key="3">
    <source>
        <dbReference type="EMBL" id="KAL1885623.1"/>
    </source>
</evidence>
<accession>A0ABR3YBE2</accession>
<name>A0ABR3YBE2_9EURO</name>
<feature type="region of interest" description="Disordered" evidence="1">
    <location>
        <begin position="1"/>
        <end position="22"/>
    </location>
</feature>
<protein>
    <recommendedName>
        <fullName evidence="2">DUF7708 domain-containing protein</fullName>
    </recommendedName>
</protein>
<reference evidence="3 4" key="1">
    <citation type="journal article" date="2024" name="IMA Fungus">
        <title>IMA Genome - F19 : A genome assembly and annotation guide to empower mycologists, including annotated draft genome sequences of Ceratocystis pirilliformis, Diaporthe australafricana, Fusarium ophioides, Paecilomyces lecythidis, and Sporothrix stenoceras.</title>
        <authorList>
            <person name="Aylward J."/>
            <person name="Wilson A.M."/>
            <person name="Visagie C.M."/>
            <person name="Spraker J."/>
            <person name="Barnes I."/>
            <person name="Buitendag C."/>
            <person name="Ceriani C."/>
            <person name="Del Mar Angel L."/>
            <person name="du Plessis D."/>
            <person name="Fuchs T."/>
            <person name="Gasser K."/>
            <person name="Kramer D."/>
            <person name="Li W."/>
            <person name="Munsamy K."/>
            <person name="Piso A."/>
            <person name="Price J.L."/>
            <person name="Sonnekus B."/>
            <person name="Thomas C."/>
            <person name="van der Nest A."/>
            <person name="van Dijk A."/>
            <person name="van Heerden A."/>
            <person name="van Vuuren N."/>
            <person name="Yilmaz N."/>
            <person name="Duong T.A."/>
            <person name="van der Merwe N.A."/>
            <person name="Wingfield M.J."/>
            <person name="Wingfield B.D."/>
        </authorList>
    </citation>
    <scope>NUCLEOTIDE SEQUENCE [LARGE SCALE GENOMIC DNA]</scope>
    <source>
        <strain evidence="3 4">CMW 18167</strain>
    </source>
</reference>
<dbReference type="Pfam" id="PF24809">
    <property type="entry name" value="DUF7708"/>
    <property type="match status" value="1"/>
</dbReference>
<sequence length="366" mass="41608">MDHLIHIEQTPRAAEKPPLHRTSNDAGFKIKHGDIYEQSSFSSDFLTKLDNEYNEVARTLQAFNKNVFPDGHRDLEQDAPTNDDVLQVVRQAEATRVSSTHGRHLRWSTLLLESCTASLDAHSVLLCAFPRGERYRSLLYRALQSVIKASAGYYKVAEGLSQALIEINEAVFSIRDVCLDESLTVLSPVATLYSQIFLFFGEFMYWYTKKAKCRLLQSHHQDFYSDLQYLVQVIRGTCSSINLGLVDTTHLAVAIGMKGGTNLSRATLYQMEEARLSQAGLKGTDRHVASQNTIIRQLLWEIQKDASERKRMADEKDILLSQLFHLLEQKVHSFEKRGKDEVAVTAMALEDIGMRFHQFHLSLDLD</sequence>
<evidence type="ECO:0000313" key="4">
    <source>
        <dbReference type="Proteomes" id="UP001583193"/>
    </source>
</evidence>
<keyword evidence="4" id="KW-1185">Reference proteome</keyword>
<evidence type="ECO:0000259" key="2">
    <source>
        <dbReference type="Pfam" id="PF24809"/>
    </source>
</evidence>
<organism evidence="3 4">
    <name type="scientific">Paecilomyces lecythidis</name>
    <dbReference type="NCBI Taxonomy" id="3004212"/>
    <lineage>
        <taxon>Eukaryota</taxon>
        <taxon>Fungi</taxon>
        <taxon>Dikarya</taxon>
        <taxon>Ascomycota</taxon>
        <taxon>Pezizomycotina</taxon>
        <taxon>Eurotiomycetes</taxon>
        <taxon>Eurotiomycetidae</taxon>
        <taxon>Eurotiales</taxon>
        <taxon>Thermoascaceae</taxon>
        <taxon>Paecilomyces</taxon>
    </lineage>
</organism>
<dbReference type="InterPro" id="IPR056125">
    <property type="entry name" value="DUF7708"/>
</dbReference>
<dbReference type="Proteomes" id="UP001583193">
    <property type="component" value="Unassembled WGS sequence"/>
</dbReference>
<gene>
    <name evidence="3" type="ORF">Plec18167_001118</name>
</gene>
<feature type="domain" description="DUF7708" evidence="2">
    <location>
        <begin position="131"/>
        <end position="242"/>
    </location>
</feature>
<dbReference type="EMBL" id="JAVDPF010000002">
    <property type="protein sequence ID" value="KAL1885623.1"/>
    <property type="molecule type" value="Genomic_DNA"/>
</dbReference>